<name>A0A813LPL9_POLGL</name>
<evidence type="ECO:0000256" key="1">
    <source>
        <dbReference type="SAM" id="Coils"/>
    </source>
</evidence>
<protein>
    <submittedName>
        <fullName evidence="3">Uncharacterized protein</fullName>
    </submittedName>
</protein>
<feature type="non-terminal residue" evidence="3">
    <location>
        <position position="1"/>
    </location>
</feature>
<sequence>SGLELLFLDGGATVAGLVGAGAAALGYEQRRRDDEELAESLEEFQYLRVVLVEAKVCAHAGHRAVTAAWRGPLSLFGQREEAAAAERGVPAWAAAAACAARGLADEAAELQDLADVYEAQLERLSLDLTTQALGVPSVILAREAFDTLDAVQSQSEPPRHVSRALEVASAAAAVRELRHMKERARKQQLDQVGDTDSEDRGEVDDDEELPIAILRDRKLLGELWRRPSEALARAVARRSGPQ</sequence>
<dbReference type="AlphaFoldDB" id="A0A813LPL9"/>
<accession>A0A813LPL9</accession>
<comment type="caution">
    <text evidence="3">The sequence shown here is derived from an EMBL/GenBank/DDBJ whole genome shotgun (WGS) entry which is preliminary data.</text>
</comment>
<feature type="non-terminal residue" evidence="3">
    <location>
        <position position="242"/>
    </location>
</feature>
<proteinExistence type="predicted"/>
<dbReference type="Proteomes" id="UP000626109">
    <property type="component" value="Unassembled WGS sequence"/>
</dbReference>
<evidence type="ECO:0000313" key="3">
    <source>
        <dbReference type="EMBL" id="CAE8731429.1"/>
    </source>
</evidence>
<organism evidence="3 4">
    <name type="scientific">Polarella glacialis</name>
    <name type="common">Dinoflagellate</name>
    <dbReference type="NCBI Taxonomy" id="89957"/>
    <lineage>
        <taxon>Eukaryota</taxon>
        <taxon>Sar</taxon>
        <taxon>Alveolata</taxon>
        <taxon>Dinophyceae</taxon>
        <taxon>Suessiales</taxon>
        <taxon>Suessiaceae</taxon>
        <taxon>Polarella</taxon>
    </lineage>
</organism>
<feature type="compositionally biased region" description="Acidic residues" evidence="2">
    <location>
        <begin position="193"/>
        <end position="207"/>
    </location>
</feature>
<evidence type="ECO:0000256" key="2">
    <source>
        <dbReference type="SAM" id="MobiDB-lite"/>
    </source>
</evidence>
<gene>
    <name evidence="3" type="ORF">PGLA2088_LOCUS46003</name>
</gene>
<keyword evidence="1" id="KW-0175">Coiled coil</keyword>
<dbReference type="EMBL" id="CAJNNW010036008">
    <property type="protein sequence ID" value="CAE8731429.1"/>
    <property type="molecule type" value="Genomic_DNA"/>
</dbReference>
<feature type="region of interest" description="Disordered" evidence="2">
    <location>
        <begin position="183"/>
        <end position="207"/>
    </location>
</feature>
<feature type="coiled-coil region" evidence="1">
    <location>
        <begin position="100"/>
        <end position="127"/>
    </location>
</feature>
<evidence type="ECO:0000313" key="4">
    <source>
        <dbReference type="Proteomes" id="UP000626109"/>
    </source>
</evidence>
<reference evidence="3" key="1">
    <citation type="submission" date="2021-02" db="EMBL/GenBank/DDBJ databases">
        <authorList>
            <person name="Dougan E. K."/>
            <person name="Rhodes N."/>
            <person name="Thang M."/>
            <person name="Chan C."/>
        </authorList>
    </citation>
    <scope>NUCLEOTIDE SEQUENCE</scope>
</reference>